<feature type="domain" description="CTLH" evidence="3">
    <location>
        <begin position="77"/>
        <end position="124"/>
    </location>
</feature>
<feature type="compositionally biased region" description="Basic and acidic residues" evidence="2">
    <location>
        <begin position="234"/>
        <end position="243"/>
    </location>
</feature>
<dbReference type="InterPro" id="IPR006594">
    <property type="entry name" value="LisH"/>
</dbReference>
<dbReference type="SMART" id="SM00667">
    <property type="entry name" value="LisH"/>
    <property type="match status" value="1"/>
</dbReference>
<sequence>MASATLSGAAQAPASLHPFDRRVAEMAVHKDDINRMILDYLTSMAHTKAALSFCREAKLDLQQSQEFVECRASIMMLILEGIVMKAISLLNEWDPELLDVDEELHFDLLQLHLIELIRMCQGKDPTPAVEFATNNLAPRAANNPKFLKKLEQTMALIIFPHNSLQPELAALLSPDLRRTVAYKVNMAMLRRRYPAHAEPSLLWLMRTRIHAEDVCRSKGRNLPEKIDLGMNPEGQDKPEPMDT</sequence>
<dbReference type="InterPro" id="IPR006595">
    <property type="entry name" value="CTLH_C"/>
</dbReference>
<dbReference type="AlphaFoldDB" id="G0S492"/>
<name>G0S492_CHATD</name>
<reference evidence="4 5" key="1">
    <citation type="journal article" date="2011" name="Cell">
        <title>Insight into structure and assembly of the nuclear pore complex by utilizing the genome of a eukaryotic thermophile.</title>
        <authorList>
            <person name="Amlacher S."/>
            <person name="Sarges P."/>
            <person name="Flemming D."/>
            <person name="van Noort V."/>
            <person name="Kunze R."/>
            <person name="Devos D.P."/>
            <person name="Arumugam M."/>
            <person name="Bork P."/>
            <person name="Hurt E."/>
        </authorList>
    </citation>
    <scope>NUCLEOTIDE SEQUENCE [LARGE SCALE GENOMIC DNA]</scope>
    <source>
        <strain evidence="5">DSM 1495 / CBS 144.50 / IMI 039719</strain>
    </source>
</reference>
<dbReference type="GeneID" id="18257973"/>
<dbReference type="STRING" id="759272.G0S492"/>
<keyword evidence="5" id="KW-1185">Reference proteome</keyword>
<evidence type="ECO:0000313" key="5">
    <source>
        <dbReference type="Proteomes" id="UP000008066"/>
    </source>
</evidence>
<dbReference type="SMART" id="SM00757">
    <property type="entry name" value="CRA"/>
    <property type="match status" value="1"/>
</dbReference>
<dbReference type="Pfam" id="PF08513">
    <property type="entry name" value="LisH"/>
    <property type="match status" value="1"/>
</dbReference>
<evidence type="ECO:0000313" key="4">
    <source>
        <dbReference type="EMBL" id="EGS22050.1"/>
    </source>
</evidence>
<dbReference type="PROSITE" id="PS50896">
    <property type="entry name" value="LISH"/>
    <property type="match status" value="1"/>
</dbReference>
<comment type="function">
    <text evidence="1">Involved in the proteasome-dependent degradation of fructose-1,6-bisphosphatase.</text>
</comment>
<gene>
    <name evidence="4" type="ORF">CTHT_0039350</name>
</gene>
<dbReference type="KEGG" id="cthr:CTHT_0039350"/>
<dbReference type="OMA" id="KMILWAQ"/>
<dbReference type="eggNOG" id="KOG2659">
    <property type="taxonomic scope" value="Eukaryota"/>
</dbReference>
<dbReference type="PROSITE" id="PS50897">
    <property type="entry name" value="CTLH"/>
    <property type="match status" value="1"/>
</dbReference>
<evidence type="ECO:0000256" key="2">
    <source>
        <dbReference type="SAM" id="MobiDB-lite"/>
    </source>
</evidence>
<dbReference type="HOGENOM" id="CLU_073203_0_0_1"/>
<evidence type="ECO:0000259" key="3">
    <source>
        <dbReference type="PROSITE" id="PS50897"/>
    </source>
</evidence>
<dbReference type="RefSeq" id="XP_006694346.1">
    <property type="nucleotide sequence ID" value="XM_006694283.1"/>
</dbReference>
<dbReference type="Proteomes" id="UP000008066">
    <property type="component" value="Unassembled WGS sequence"/>
</dbReference>
<evidence type="ECO:0000256" key="1">
    <source>
        <dbReference type="ARBA" id="ARBA00002343"/>
    </source>
</evidence>
<dbReference type="InterPro" id="IPR050618">
    <property type="entry name" value="Ubq-SigPath_Reg"/>
</dbReference>
<dbReference type="SMART" id="SM00668">
    <property type="entry name" value="CTLH"/>
    <property type="match status" value="1"/>
</dbReference>
<feature type="region of interest" description="Disordered" evidence="2">
    <location>
        <begin position="222"/>
        <end position="243"/>
    </location>
</feature>
<dbReference type="EMBL" id="GL988041">
    <property type="protein sequence ID" value="EGS22050.1"/>
    <property type="molecule type" value="Genomic_DNA"/>
</dbReference>
<dbReference type="Pfam" id="PF10607">
    <property type="entry name" value="CTLH"/>
    <property type="match status" value="1"/>
</dbReference>
<dbReference type="PANTHER" id="PTHR12864">
    <property type="entry name" value="RAN BINDING PROTEIN 9-RELATED"/>
    <property type="match status" value="1"/>
</dbReference>
<accession>G0S492</accession>
<protein>
    <recommendedName>
        <fullName evidence="3">CTLH domain-containing protein</fullName>
    </recommendedName>
</protein>
<organism evidence="5">
    <name type="scientific">Chaetomium thermophilum (strain DSM 1495 / CBS 144.50 / IMI 039719)</name>
    <name type="common">Thermochaetoides thermophila</name>
    <dbReference type="NCBI Taxonomy" id="759272"/>
    <lineage>
        <taxon>Eukaryota</taxon>
        <taxon>Fungi</taxon>
        <taxon>Dikarya</taxon>
        <taxon>Ascomycota</taxon>
        <taxon>Pezizomycotina</taxon>
        <taxon>Sordariomycetes</taxon>
        <taxon>Sordariomycetidae</taxon>
        <taxon>Sordariales</taxon>
        <taxon>Chaetomiaceae</taxon>
        <taxon>Thermochaetoides</taxon>
    </lineage>
</organism>
<proteinExistence type="predicted"/>
<dbReference type="InterPro" id="IPR024964">
    <property type="entry name" value="CTLH/CRA"/>
</dbReference>
<dbReference type="InterPro" id="IPR013144">
    <property type="entry name" value="CRA_dom"/>
</dbReference>
<dbReference type="OrthoDB" id="2415936at2759"/>